<feature type="compositionally biased region" description="Polar residues" evidence="5">
    <location>
        <begin position="600"/>
        <end position="625"/>
    </location>
</feature>
<dbReference type="HOGENOM" id="CLU_001648_0_0_1"/>
<dbReference type="EMBL" id="KL660737">
    <property type="protein sequence ID" value="KFA63559.1"/>
    <property type="molecule type" value="Genomic_DNA"/>
</dbReference>
<dbReference type="PANTHER" id="PTHR47636:SF1">
    <property type="entry name" value="TRANSCRIPTIONAL REGULATORY PROTEIN RCO1"/>
    <property type="match status" value="1"/>
</dbReference>
<dbReference type="InParanoid" id="A0A084QHX4"/>
<dbReference type="Proteomes" id="UP000028524">
    <property type="component" value="Unassembled WGS sequence"/>
</dbReference>
<organism evidence="7 8">
    <name type="scientific">Stachybotrys chlorohalonatus (strain IBT 40285)</name>
    <dbReference type="NCBI Taxonomy" id="1283841"/>
    <lineage>
        <taxon>Eukaryota</taxon>
        <taxon>Fungi</taxon>
        <taxon>Dikarya</taxon>
        <taxon>Ascomycota</taxon>
        <taxon>Pezizomycotina</taxon>
        <taxon>Sordariomycetes</taxon>
        <taxon>Hypocreomycetidae</taxon>
        <taxon>Hypocreales</taxon>
        <taxon>Stachybotryaceae</taxon>
        <taxon>Stachybotrys</taxon>
    </lineage>
</organism>
<feature type="compositionally biased region" description="Polar residues" evidence="5">
    <location>
        <begin position="571"/>
        <end position="589"/>
    </location>
</feature>
<keyword evidence="1" id="KW-0479">Metal-binding</keyword>
<evidence type="ECO:0000256" key="3">
    <source>
        <dbReference type="ARBA" id="ARBA00022833"/>
    </source>
</evidence>
<feature type="compositionally biased region" description="Low complexity" evidence="5">
    <location>
        <begin position="474"/>
        <end position="509"/>
    </location>
</feature>
<evidence type="ECO:0000313" key="7">
    <source>
        <dbReference type="EMBL" id="KFA63559.1"/>
    </source>
</evidence>
<keyword evidence="3" id="KW-0862">Zinc</keyword>
<dbReference type="PANTHER" id="PTHR47636">
    <property type="entry name" value="TRANSCRIPTIONAL REGULATORY PROTEIN RCO1"/>
    <property type="match status" value="1"/>
</dbReference>
<feature type="compositionally biased region" description="Low complexity" evidence="5">
    <location>
        <begin position="626"/>
        <end position="644"/>
    </location>
</feature>
<dbReference type="InterPro" id="IPR052819">
    <property type="entry name" value="Chromatin_regulatory_protein"/>
</dbReference>
<proteinExistence type="predicted"/>
<dbReference type="PROSITE" id="PS50016">
    <property type="entry name" value="ZF_PHD_2"/>
    <property type="match status" value="1"/>
</dbReference>
<dbReference type="GO" id="GO:0008270">
    <property type="term" value="F:zinc ion binding"/>
    <property type="evidence" value="ECO:0007669"/>
    <property type="project" value="UniProtKB-KW"/>
</dbReference>
<name>A0A084QHX4_STAC4</name>
<feature type="compositionally biased region" description="Basic and acidic residues" evidence="5">
    <location>
        <begin position="232"/>
        <end position="249"/>
    </location>
</feature>
<dbReference type="CDD" id="cd15535">
    <property type="entry name" value="PHD1_Rco1"/>
    <property type="match status" value="1"/>
</dbReference>
<feature type="region of interest" description="Disordered" evidence="5">
    <location>
        <begin position="1240"/>
        <end position="1284"/>
    </location>
</feature>
<dbReference type="STRING" id="1283841.A0A084QHX4"/>
<dbReference type="OrthoDB" id="5876363at2759"/>
<evidence type="ECO:0000256" key="4">
    <source>
        <dbReference type="PROSITE-ProRule" id="PRU00146"/>
    </source>
</evidence>
<evidence type="ECO:0000259" key="6">
    <source>
        <dbReference type="PROSITE" id="PS50016"/>
    </source>
</evidence>
<dbReference type="InterPro" id="IPR011011">
    <property type="entry name" value="Znf_FYVE_PHD"/>
</dbReference>
<sequence>MLPPCSIGICPLRDPHGNPNSDCLPTGAFSAAGVKGGALPAPTGHPTGRATVSSHTMISSNTRATRSRYSSPANPRNASSNGGSAHASKGAAAATEGTKTFMQKWLEPTVQSKTSFEEDGLVRYGVVENMAPLGSLPKAKKPGNENGPGVRRIILRPSGTHTQPKAPEPPAVHAREEEEPPAEPTPTLPRTRDHPARKARNALSSAPSTPAPSPPRKKPRKSSLAEASEPVVVRDPEDAEYNPKEDAPRRRQSGRVSIATQKAKQSSDTRRGSTSSTKRSAQGTSQAAPRFDQEERDFIDKVVESAVDEALKHYRYPTAWALRSLYDENANNTEFVGMIESIFNQTADADTMEEFGRLMEEKKREGKKDNQGCYYFIPPSTKNRFTPHKPKIAPYGNLVHRAHEETQGETRAAKKVKTSHPSDTPTRKKSIMNGTHESKRGGSKNQKQSLEDVGGITASTRTPSRRRPRRKSASSDSSLSSTESVSFPDGSPAVTRQTQTQAQGQGVNQSPSARRKGASSIVAASTDGTAEAEAAAAAAVVAKSTATTSTTATTNTNAKATTTAAAAAKAQQNHSKTRTQARSQQQPPSTDGPRLGPITTRGQAKQAVSNTSGSNSPTTCPGHTHSSNTAASSSSPPSLPSSRSTKAADASMPGRLTAPELLPPALAIPLVKVSAKAPKDSVPKIHMTDDDDNNNDAVWERRRDAQKVTNSYVAMDSSMRGLGGGDDDAQSEARDATPVRKTRKTRHSAVAASATRATRSASKRPVDDAESVASPGPLSPFQADGSSIVGSRAVTPSTLPPAKRPRTGLRIKSSPVKRKGGTAAGVPRPVGEGNPSATNGANKEQGADNDEYCSACGNSGDVVCCDGCPRSFHFECVDMIESETLPDEWFCTECVVRRFPSRVPVHKGVFGAALNNLEKSIPRAFSLPKRLQNRFEGVKAGADGDYEEIATSKVAKKKTGYDELPDFFKQREDGQAVLCHDCQKPATEIRAIIPCSVCPLHWHIDCLDPPLTIPPVLKTWRCPAHVDDVLSEAPPLAPAHRFRKIKGSSPIVPAITRGIKNNGHIQIDWPDEPEDASASGWPDAQSFGRTYKLPAKSVVLDFIEQLRQQGAGHGRRQNEPKVVPYLNPSVLRHDDSIPIRGSSLQRSVEELQLSLNLVSLQQSPTEQVDHLRSALLSNVDHNVLSLMARANADNIASGNLTEGDRLGLRSLLVQMDAMSSKIRFLLGDDVRSPSLPDMIVQGTTPISEPPGDPEPLDKADAMPPVTEPTPPSTTDQAEGPMELD</sequence>
<accession>A0A084QHX4</accession>
<feature type="domain" description="PHD-type" evidence="6">
    <location>
        <begin position="850"/>
        <end position="897"/>
    </location>
</feature>
<feature type="compositionally biased region" description="Polar residues" evidence="5">
    <location>
        <begin position="784"/>
        <end position="797"/>
    </location>
</feature>
<feature type="compositionally biased region" description="Low complexity" evidence="5">
    <location>
        <begin position="529"/>
        <end position="570"/>
    </location>
</feature>
<dbReference type="Gene3D" id="3.30.40.10">
    <property type="entry name" value="Zinc/RING finger domain, C3HC4 (zinc finger)"/>
    <property type="match status" value="1"/>
</dbReference>
<dbReference type="Gene3D" id="2.30.30.1150">
    <property type="match status" value="1"/>
</dbReference>
<feature type="compositionally biased region" description="Basic residues" evidence="5">
    <location>
        <begin position="463"/>
        <end position="472"/>
    </location>
</feature>
<dbReference type="Pfam" id="PF00628">
    <property type="entry name" value="PHD"/>
    <property type="match status" value="1"/>
</dbReference>
<dbReference type="PROSITE" id="PS01359">
    <property type="entry name" value="ZF_PHD_1"/>
    <property type="match status" value="1"/>
</dbReference>
<feature type="compositionally biased region" description="Low complexity" evidence="5">
    <location>
        <begin position="748"/>
        <end position="760"/>
    </location>
</feature>
<feature type="compositionally biased region" description="Basic and acidic residues" evidence="5">
    <location>
        <begin position="677"/>
        <end position="688"/>
    </location>
</feature>
<keyword evidence="2 4" id="KW-0863">Zinc-finger</keyword>
<evidence type="ECO:0000313" key="8">
    <source>
        <dbReference type="Proteomes" id="UP000028524"/>
    </source>
</evidence>
<feature type="compositionally biased region" description="Basic residues" evidence="5">
    <location>
        <begin position="803"/>
        <end position="820"/>
    </location>
</feature>
<feature type="compositionally biased region" description="Low complexity" evidence="5">
    <location>
        <begin position="70"/>
        <end position="95"/>
    </location>
</feature>
<feature type="compositionally biased region" description="Polar residues" evidence="5">
    <location>
        <begin position="50"/>
        <end position="69"/>
    </location>
</feature>
<feature type="region of interest" description="Disordered" evidence="5">
    <location>
        <begin position="405"/>
        <end position="657"/>
    </location>
</feature>
<evidence type="ECO:0000256" key="1">
    <source>
        <dbReference type="ARBA" id="ARBA00022723"/>
    </source>
</evidence>
<evidence type="ECO:0000256" key="5">
    <source>
        <dbReference type="SAM" id="MobiDB-lite"/>
    </source>
</evidence>
<dbReference type="OMA" id="CYYFVPP"/>
<dbReference type="InterPro" id="IPR019786">
    <property type="entry name" value="Zinc_finger_PHD-type_CS"/>
</dbReference>
<dbReference type="InterPro" id="IPR013083">
    <property type="entry name" value="Znf_RING/FYVE/PHD"/>
</dbReference>
<dbReference type="InterPro" id="IPR001965">
    <property type="entry name" value="Znf_PHD"/>
</dbReference>
<dbReference type="SMART" id="SM00249">
    <property type="entry name" value="PHD"/>
    <property type="match status" value="2"/>
</dbReference>
<protein>
    <recommendedName>
        <fullName evidence="6">PHD-type domain-containing protein</fullName>
    </recommendedName>
</protein>
<evidence type="ECO:0000256" key="2">
    <source>
        <dbReference type="ARBA" id="ARBA00022771"/>
    </source>
</evidence>
<dbReference type="InterPro" id="IPR019787">
    <property type="entry name" value="Znf_PHD-finger"/>
</dbReference>
<dbReference type="CDD" id="cd15534">
    <property type="entry name" value="PHD2_PHF12_Rco1"/>
    <property type="match status" value="1"/>
</dbReference>
<feature type="region of interest" description="Disordered" evidence="5">
    <location>
        <begin position="133"/>
        <end position="293"/>
    </location>
</feature>
<feature type="region of interest" description="Disordered" evidence="5">
    <location>
        <begin position="675"/>
        <end position="846"/>
    </location>
</feature>
<dbReference type="GO" id="GO:0006357">
    <property type="term" value="P:regulation of transcription by RNA polymerase II"/>
    <property type="evidence" value="ECO:0007669"/>
    <property type="project" value="TreeGrafter"/>
</dbReference>
<feature type="compositionally biased region" description="Polar residues" evidence="5">
    <location>
        <begin position="254"/>
        <end position="264"/>
    </location>
</feature>
<reference evidence="7 8" key="1">
    <citation type="journal article" date="2014" name="BMC Genomics">
        <title>Comparative genome sequencing reveals chemotype-specific gene clusters in the toxigenic black mold Stachybotrys.</title>
        <authorList>
            <person name="Semeiks J."/>
            <person name="Borek D."/>
            <person name="Otwinowski Z."/>
            <person name="Grishin N.V."/>
        </authorList>
    </citation>
    <scope>NUCLEOTIDE SEQUENCE [LARGE SCALE GENOMIC DNA]</scope>
    <source>
        <strain evidence="7 8">IBT 40285</strain>
    </source>
</reference>
<dbReference type="GO" id="GO:0032221">
    <property type="term" value="C:Rpd3S complex"/>
    <property type="evidence" value="ECO:0007669"/>
    <property type="project" value="TreeGrafter"/>
</dbReference>
<gene>
    <name evidence="7" type="ORF">S40285_00297</name>
</gene>
<dbReference type="SUPFAM" id="SSF57903">
    <property type="entry name" value="FYVE/PHD zinc finger"/>
    <property type="match status" value="2"/>
</dbReference>
<keyword evidence="8" id="KW-1185">Reference proteome</keyword>
<feature type="region of interest" description="Disordered" evidence="5">
    <location>
        <begin position="35"/>
        <end position="95"/>
    </location>
</feature>